<evidence type="ECO:0000259" key="10">
    <source>
        <dbReference type="Pfam" id="PF01379"/>
    </source>
</evidence>
<dbReference type="GO" id="GO:0005737">
    <property type="term" value="C:cytoplasm"/>
    <property type="evidence" value="ECO:0007669"/>
    <property type="project" value="UniProtKB-UniRule"/>
</dbReference>
<dbReference type="InterPro" id="IPR022417">
    <property type="entry name" value="Porphobilin_deaminase_N"/>
</dbReference>
<dbReference type="InterPro" id="IPR022418">
    <property type="entry name" value="Porphobilinogen_deaminase_C"/>
</dbReference>
<dbReference type="Gene3D" id="3.40.190.10">
    <property type="entry name" value="Periplasmic binding protein-like II"/>
    <property type="match status" value="2"/>
</dbReference>
<evidence type="ECO:0000256" key="5">
    <source>
        <dbReference type="ARBA" id="ARBA00011245"/>
    </source>
</evidence>
<gene>
    <name evidence="12" type="ORF">FHS99_001351</name>
</gene>
<evidence type="ECO:0000313" key="13">
    <source>
        <dbReference type="Proteomes" id="UP000546701"/>
    </source>
</evidence>
<comment type="cofactor">
    <cofactor evidence="1">
        <name>dipyrromethane</name>
        <dbReference type="ChEBI" id="CHEBI:60342"/>
    </cofactor>
</comment>
<keyword evidence="13" id="KW-1185">Reference proteome</keyword>
<keyword evidence="7" id="KW-0627">Porphyrin biosynthesis</keyword>
<comment type="pathway">
    <text evidence="3">Porphyrin-containing compound metabolism; protoporphyrin-IX biosynthesis; coproporphyrinogen-III from 5-aminolevulinate: step 2/4.</text>
</comment>
<dbReference type="PRINTS" id="PR00151">
    <property type="entry name" value="PORPHBDMNASE"/>
</dbReference>
<protein>
    <recommendedName>
        <fullName evidence="9">Hydroxymethylbilane synthase</fullName>
        <ecNumber evidence="9">2.5.1.61</ecNumber>
    </recommendedName>
</protein>
<dbReference type="PIRSF" id="PIRSF001438">
    <property type="entry name" value="4pyrrol_synth_OHMeBilane_synth"/>
    <property type="match status" value="1"/>
</dbReference>
<dbReference type="Proteomes" id="UP000546701">
    <property type="component" value="Unassembled WGS sequence"/>
</dbReference>
<evidence type="ECO:0000256" key="4">
    <source>
        <dbReference type="ARBA" id="ARBA00005638"/>
    </source>
</evidence>
<dbReference type="EC" id="2.5.1.61" evidence="9"/>
<dbReference type="PANTHER" id="PTHR11557:SF0">
    <property type="entry name" value="PORPHOBILINOGEN DEAMINASE"/>
    <property type="match status" value="1"/>
</dbReference>
<comment type="caution">
    <text evidence="12">The sequence shown here is derived from an EMBL/GenBank/DDBJ whole genome shotgun (WGS) entry which is preliminary data.</text>
</comment>
<keyword evidence="6 12" id="KW-0808">Transferase</keyword>
<organism evidence="12 13">
    <name type="scientific">Sphingomonas prati</name>
    <dbReference type="NCBI Taxonomy" id="1843237"/>
    <lineage>
        <taxon>Bacteria</taxon>
        <taxon>Pseudomonadati</taxon>
        <taxon>Pseudomonadota</taxon>
        <taxon>Alphaproteobacteria</taxon>
        <taxon>Sphingomonadales</taxon>
        <taxon>Sphingomonadaceae</taxon>
        <taxon>Sphingomonas</taxon>
    </lineage>
</organism>
<name>A0A7W9BSM4_9SPHN</name>
<dbReference type="FunFam" id="3.40.190.10:FF:000005">
    <property type="entry name" value="Porphobilinogen deaminase"/>
    <property type="match status" value="1"/>
</dbReference>
<dbReference type="InterPro" id="IPR022419">
    <property type="entry name" value="Porphobilin_deaminase_cofac_BS"/>
</dbReference>
<proteinExistence type="inferred from homology"/>
<reference evidence="12 13" key="1">
    <citation type="submission" date="2020-08" db="EMBL/GenBank/DDBJ databases">
        <title>Genomic Encyclopedia of Type Strains, Phase IV (KMG-IV): sequencing the most valuable type-strain genomes for metagenomic binning, comparative biology and taxonomic classification.</title>
        <authorList>
            <person name="Goeker M."/>
        </authorList>
    </citation>
    <scope>NUCLEOTIDE SEQUENCE [LARGE SCALE GENOMIC DNA]</scope>
    <source>
        <strain evidence="12 13">DSM 103336</strain>
    </source>
</reference>
<evidence type="ECO:0000256" key="1">
    <source>
        <dbReference type="ARBA" id="ARBA00001916"/>
    </source>
</evidence>
<dbReference type="GO" id="GO:0004418">
    <property type="term" value="F:hydroxymethylbilane synthase activity"/>
    <property type="evidence" value="ECO:0007669"/>
    <property type="project" value="UniProtKB-UniRule"/>
</dbReference>
<dbReference type="EMBL" id="JACIJR010000003">
    <property type="protein sequence ID" value="MBB5728873.1"/>
    <property type="molecule type" value="Genomic_DNA"/>
</dbReference>
<dbReference type="SUPFAM" id="SSF54782">
    <property type="entry name" value="Porphobilinogen deaminase (hydroxymethylbilane synthase), C-terminal domain"/>
    <property type="match status" value="1"/>
</dbReference>
<evidence type="ECO:0000256" key="9">
    <source>
        <dbReference type="NCBIfam" id="TIGR00212"/>
    </source>
</evidence>
<evidence type="ECO:0000313" key="12">
    <source>
        <dbReference type="EMBL" id="MBB5728873.1"/>
    </source>
</evidence>
<comment type="similarity">
    <text evidence="4">Belongs to the HMBS family.</text>
</comment>
<sequence>MNLPLRLGTRGSPLALTQARMVVAALTTAHDLAPDAITIVPIRTSGDRIQDRALAEVGGKALWTKELDRALFDGDIDFAVHSMKDVETIRPERIVIAAMLERADVRDRLIGAETVAALPPSACVGTSSPRRAAQLARARPDIRTVLFRGNVATRLAKLEAGEADATLLAAAGLDRLGHGTIGHAIATSEMLPAPAQGAVGIETLGNAQDIRLLLAAIDHRDTSLAVVAERAFLAELGADCRSPVAALMTRDGTDWRLRAEILSMDGTLCESGEATVAGDDPEAHATMAAGLAHRLLDLAPPALRTLFAP</sequence>
<dbReference type="SUPFAM" id="SSF53850">
    <property type="entry name" value="Periplasmic binding protein-like II"/>
    <property type="match status" value="1"/>
</dbReference>
<evidence type="ECO:0000256" key="8">
    <source>
        <dbReference type="ARBA" id="ARBA00048169"/>
    </source>
</evidence>
<evidence type="ECO:0000256" key="7">
    <source>
        <dbReference type="ARBA" id="ARBA00023244"/>
    </source>
</evidence>
<dbReference type="GO" id="GO:0006782">
    <property type="term" value="P:protoporphyrinogen IX biosynthetic process"/>
    <property type="evidence" value="ECO:0007669"/>
    <property type="project" value="UniProtKB-UniPathway"/>
</dbReference>
<accession>A0A7W9BSM4</accession>
<evidence type="ECO:0000256" key="3">
    <source>
        <dbReference type="ARBA" id="ARBA00004735"/>
    </source>
</evidence>
<dbReference type="Pfam" id="PF03900">
    <property type="entry name" value="Porphobil_deamC"/>
    <property type="match status" value="1"/>
</dbReference>
<dbReference type="NCBIfam" id="TIGR00212">
    <property type="entry name" value="hemC"/>
    <property type="match status" value="1"/>
</dbReference>
<dbReference type="InterPro" id="IPR036803">
    <property type="entry name" value="Porphobilinogen_deaminase_C_sf"/>
</dbReference>
<feature type="domain" description="Porphobilinogen deaminase C-terminal" evidence="11">
    <location>
        <begin position="224"/>
        <end position="283"/>
    </location>
</feature>
<comment type="catalytic activity">
    <reaction evidence="8">
        <text>4 porphobilinogen + H2O = hydroxymethylbilane + 4 NH4(+)</text>
        <dbReference type="Rhea" id="RHEA:13185"/>
        <dbReference type="ChEBI" id="CHEBI:15377"/>
        <dbReference type="ChEBI" id="CHEBI:28938"/>
        <dbReference type="ChEBI" id="CHEBI:57845"/>
        <dbReference type="ChEBI" id="CHEBI:58126"/>
        <dbReference type="EC" id="2.5.1.61"/>
    </reaction>
</comment>
<dbReference type="InterPro" id="IPR000860">
    <property type="entry name" value="HemC"/>
</dbReference>
<comment type="subunit">
    <text evidence="5">Monomer.</text>
</comment>
<dbReference type="AlphaFoldDB" id="A0A7W9BSM4"/>
<dbReference type="OrthoDB" id="9810298at2"/>
<dbReference type="Pfam" id="PF01379">
    <property type="entry name" value="Porphobil_deam"/>
    <property type="match status" value="1"/>
</dbReference>
<dbReference type="RefSeq" id="WP_157176655.1">
    <property type="nucleotide sequence ID" value="NZ_BMJP01000002.1"/>
</dbReference>
<dbReference type="PANTHER" id="PTHR11557">
    <property type="entry name" value="PORPHOBILINOGEN DEAMINASE"/>
    <property type="match status" value="1"/>
</dbReference>
<feature type="domain" description="Porphobilinogen deaminase N-terminal" evidence="10">
    <location>
        <begin position="5"/>
        <end position="210"/>
    </location>
</feature>
<dbReference type="Gene3D" id="3.30.160.40">
    <property type="entry name" value="Porphobilinogen deaminase, C-terminal domain"/>
    <property type="match status" value="1"/>
</dbReference>
<comment type="function">
    <text evidence="2">Tetrapolymerization of the monopyrrole PBG into the hydroxymethylbilane pre-uroporphyrinogen in several discrete steps.</text>
</comment>
<dbReference type="PROSITE" id="PS00533">
    <property type="entry name" value="PORPHOBILINOGEN_DEAM"/>
    <property type="match status" value="1"/>
</dbReference>
<evidence type="ECO:0000256" key="2">
    <source>
        <dbReference type="ARBA" id="ARBA00002869"/>
    </source>
</evidence>
<evidence type="ECO:0000259" key="11">
    <source>
        <dbReference type="Pfam" id="PF03900"/>
    </source>
</evidence>
<evidence type="ECO:0000256" key="6">
    <source>
        <dbReference type="ARBA" id="ARBA00022679"/>
    </source>
</evidence>
<dbReference type="UniPathway" id="UPA00251">
    <property type="reaction ID" value="UER00319"/>
</dbReference>